<protein>
    <recommendedName>
        <fullName evidence="4">Ankyrin repeat protein</fullName>
    </recommendedName>
</protein>
<dbReference type="PANTHER" id="PTHR46586:SF3">
    <property type="entry name" value="ANKYRIN REPEAT-CONTAINING PROTEIN"/>
    <property type="match status" value="1"/>
</dbReference>
<evidence type="ECO:0000256" key="1">
    <source>
        <dbReference type="SAM" id="MobiDB-lite"/>
    </source>
</evidence>
<dbReference type="InterPro" id="IPR036770">
    <property type="entry name" value="Ankyrin_rpt-contain_sf"/>
</dbReference>
<sequence>TAFLDAAVEMELCKACTFNSLRLLDRIWDSSLPETHPSPAEVGPGNGGSWTRRKYLRTDRHYRRFQLRRAIVEAVKIEDAKAALRMVQWLCTKFHGCIVPVTAVHTAAGKGNLDVLKFFKAIEIPGRRDGGAAMRDEIENDKGHVVRWGRHDMEHAAANKQYETITWLYQNTCAPRAMKSTLMTVVKHGDINLLEWLREKYPTRGAMDLAAKNGHLEMVEWLGTHRYEGCTVAAMDAAAGRGHLEVVKWLHRHRSEGCTTQRCKWWPPGSRGVAASQSTRRMHGQSSLWSGSKWTPRRR</sequence>
<feature type="non-terminal residue" evidence="2">
    <location>
        <position position="1"/>
    </location>
</feature>
<dbReference type="SMR" id="G4ZK35"/>
<dbReference type="Gene3D" id="1.25.40.20">
    <property type="entry name" value="Ankyrin repeat-containing domain"/>
    <property type="match status" value="1"/>
</dbReference>
<dbReference type="Proteomes" id="UP000002640">
    <property type="component" value="Unassembled WGS sequence"/>
</dbReference>
<organism evidence="2 3">
    <name type="scientific">Phytophthora sojae (strain P6497)</name>
    <name type="common">Soybean stem and root rot agent</name>
    <name type="synonym">Phytophthora megasperma f. sp. glycines</name>
    <dbReference type="NCBI Taxonomy" id="1094619"/>
    <lineage>
        <taxon>Eukaryota</taxon>
        <taxon>Sar</taxon>
        <taxon>Stramenopiles</taxon>
        <taxon>Oomycota</taxon>
        <taxon>Peronosporomycetes</taxon>
        <taxon>Peronosporales</taxon>
        <taxon>Peronosporaceae</taxon>
        <taxon>Phytophthora</taxon>
    </lineage>
</organism>
<dbReference type="AlphaFoldDB" id="G4ZK35"/>
<evidence type="ECO:0008006" key="4">
    <source>
        <dbReference type="Google" id="ProtNLM"/>
    </source>
</evidence>
<dbReference type="EMBL" id="JH159155">
    <property type="protein sequence ID" value="EGZ14839.1"/>
    <property type="molecule type" value="Genomic_DNA"/>
</dbReference>
<accession>G4ZK35</accession>
<proteinExistence type="predicted"/>
<dbReference type="InParanoid" id="G4ZK35"/>
<reference evidence="2 3" key="1">
    <citation type="journal article" date="2006" name="Science">
        <title>Phytophthora genome sequences uncover evolutionary origins and mechanisms of pathogenesis.</title>
        <authorList>
            <person name="Tyler B.M."/>
            <person name="Tripathy S."/>
            <person name="Zhang X."/>
            <person name="Dehal P."/>
            <person name="Jiang R.H."/>
            <person name="Aerts A."/>
            <person name="Arredondo F.D."/>
            <person name="Baxter L."/>
            <person name="Bensasson D."/>
            <person name="Beynon J.L."/>
            <person name="Chapman J."/>
            <person name="Damasceno C.M."/>
            <person name="Dorrance A.E."/>
            <person name="Dou D."/>
            <person name="Dickerman A.W."/>
            <person name="Dubchak I.L."/>
            <person name="Garbelotto M."/>
            <person name="Gijzen M."/>
            <person name="Gordon S.G."/>
            <person name="Govers F."/>
            <person name="Grunwald N.J."/>
            <person name="Huang W."/>
            <person name="Ivors K.L."/>
            <person name="Jones R.W."/>
            <person name="Kamoun S."/>
            <person name="Krampis K."/>
            <person name="Lamour K.H."/>
            <person name="Lee M.K."/>
            <person name="McDonald W.H."/>
            <person name="Medina M."/>
            <person name="Meijer H.J."/>
            <person name="Nordberg E.K."/>
            <person name="Maclean D.J."/>
            <person name="Ospina-Giraldo M.D."/>
            <person name="Morris P.F."/>
            <person name="Phuntumart V."/>
            <person name="Putnam N.H."/>
            <person name="Rash S."/>
            <person name="Rose J.K."/>
            <person name="Sakihama Y."/>
            <person name="Salamov A.A."/>
            <person name="Savidor A."/>
            <person name="Scheuring C.F."/>
            <person name="Smith B.M."/>
            <person name="Sobral B.W."/>
            <person name="Terry A."/>
            <person name="Torto-Alalibo T.A."/>
            <person name="Win J."/>
            <person name="Xu Z."/>
            <person name="Zhang H."/>
            <person name="Grigoriev I.V."/>
            <person name="Rokhsar D.S."/>
            <person name="Boore J.L."/>
        </authorList>
    </citation>
    <scope>NUCLEOTIDE SEQUENCE [LARGE SCALE GENOMIC DNA]</scope>
    <source>
        <strain evidence="2 3">P6497</strain>
    </source>
</reference>
<dbReference type="GeneID" id="20659000"/>
<dbReference type="RefSeq" id="XP_009528588.1">
    <property type="nucleotide sequence ID" value="XM_009530293.1"/>
</dbReference>
<dbReference type="SUPFAM" id="SSF140860">
    <property type="entry name" value="Pseudo ankyrin repeat-like"/>
    <property type="match status" value="1"/>
</dbReference>
<feature type="region of interest" description="Disordered" evidence="1">
    <location>
        <begin position="274"/>
        <end position="299"/>
    </location>
</feature>
<feature type="compositionally biased region" description="Polar residues" evidence="1">
    <location>
        <begin position="275"/>
        <end position="293"/>
    </location>
</feature>
<dbReference type="KEGG" id="psoj:PHYSODRAFT_509529"/>
<evidence type="ECO:0000313" key="3">
    <source>
        <dbReference type="Proteomes" id="UP000002640"/>
    </source>
</evidence>
<gene>
    <name evidence="2" type="ORF">PHYSODRAFT_509529</name>
</gene>
<keyword evidence="3" id="KW-1185">Reference proteome</keyword>
<dbReference type="InterPro" id="IPR052050">
    <property type="entry name" value="SecEffector_AnkRepeat"/>
</dbReference>
<dbReference type="PANTHER" id="PTHR46586">
    <property type="entry name" value="ANKYRIN REPEAT-CONTAINING PROTEIN"/>
    <property type="match status" value="1"/>
</dbReference>
<evidence type="ECO:0000313" key="2">
    <source>
        <dbReference type="EMBL" id="EGZ14839.1"/>
    </source>
</evidence>
<name>G4ZK35_PHYSP</name>